<dbReference type="Pfam" id="PF13439">
    <property type="entry name" value="Glyco_transf_4"/>
    <property type="match status" value="1"/>
</dbReference>
<reference evidence="3 4" key="1">
    <citation type="submission" date="2016-12" db="EMBL/GenBank/DDBJ databases">
        <authorList>
            <person name="Song W.-J."/>
            <person name="Kurnit D.M."/>
        </authorList>
    </citation>
    <scope>NUCLEOTIDE SEQUENCE [LARGE SCALE GENOMIC DNA]</scope>
    <source>
        <strain evidence="3 4">DSM 18488</strain>
    </source>
</reference>
<sequence length="396" mass="45130">MSRKRVLIVISNLEYGGAQRQAIELLNNLDSSEYEPYICSLSDYAPLKNTIIDADRRLIIIQKQWKFDISVVFKLIKLIKQLRIDIIHSFLFDSEIASRLAGRLCSVRAIIGSERNSNYSLKWRQLIAYRLTRNSVGIIIANSWAGAKFNSKMQGLPVDRYRVIHNGIDTNRFFPRPNLNEYKTSLGFDISDRLVGMFASFKTQKNHMLALKAMKRVFNQIPNTKFLMVGEKLHAGMHGSDAYYNKIWTLVDQIGIREHCFFLGNRDDVEKLYCACDLTILPSLFEGTPNALLESMACGTPVIATDVSDNSIIIQDGISGLIVPLGDDQLLSEKIIGLLRNKTLLQQYGENASRRIIKEYTSKKLAEKTAFVYEEALARNNKKSLRPRLIEKKRAK</sequence>
<proteinExistence type="predicted"/>
<feature type="domain" description="Glycosyltransferase subfamily 4-like N-terminal" evidence="2">
    <location>
        <begin position="15"/>
        <end position="172"/>
    </location>
</feature>
<dbReference type="PANTHER" id="PTHR12526">
    <property type="entry name" value="GLYCOSYLTRANSFERASE"/>
    <property type="match status" value="1"/>
</dbReference>
<dbReference type="AlphaFoldDB" id="A0A1M7YFR4"/>
<gene>
    <name evidence="3" type="ORF">SAMN02745220_04034</name>
</gene>
<dbReference type="InterPro" id="IPR001296">
    <property type="entry name" value="Glyco_trans_1"/>
</dbReference>
<evidence type="ECO:0000259" key="2">
    <source>
        <dbReference type="Pfam" id="PF13439"/>
    </source>
</evidence>
<protein>
    <submittedName>
        <fullName evidence="3">Glycosyltransferase involved in cell wall bisynthesis</fullName>
    </submittedName>
</protein>
<dbReference type="EMBL" id="FRFE01000025">
    <property type="protein sequence ID" value="SHO51482.1"/>
    <property type="molecule type" value="Genomic_DNA"/>
</dbReference>
<dbReference type="RefSeq" id="WP_073615466.1">
    <property type="nucleotide sequence ID" value="NZ_FRFE01000025.1"/>
</dbReference>
<name>A0A1M7YFR4_9BACT</name>
<dbReference type="OrthoDB" id="5443168at2"/>
<evidence type="ECO:0000313" key="4">
    <source>
        <dbReference type="Proteomes" id="UP000184603"/>
    </source>
</evidence>
<organism evidence="3 4">
    <name type="scientific">Desulfopila aestuarii DSM 18488</name>
    <dbReference type="NCBI Taxonomy" id="1121416"/>
    <lineage>
        <taxon>Bacteria</taxon>
        <taxon>Pseudomonadati</taxon>
        <taxon>Thermodesulfobacteriota</taxon>
        <taxon>Desulfobulbia</taxon>
        <taxon>Desulfobulbales</taxon>
        <taxon>Desulfocapsaceae</taxon>
        <taxon>Desulfopila</taxon>
    </lineage>
</organism>
<keyword evidence="3" id="KW-0808">Transferase</keyword>
<dbReference type="Gene3D" id="3.40.50.2000">
    <property type="entry name" value="Glycogen Phosphorylase B"/>
    <property type="match status" value="2"/>
</dbReference>
<evidence type="ECO:0000313" key="3">
    <source>
        <dbReference type="EMBL" id="SHO51482.1"/>
    </source>
</evidence>
<evidence type="ECO:0000259" key="1">
    <source>
        <dbReference type="Pfam" id="PF00534"/>
    </source>
</evidence>
<dbReference type="STRING" id="1121416.SAMN02745220_04034"/>
<keyword evidence="4" id="KW-1185">Reference proteome</keyword>
<feature type="domain" description="Glycosyl transferase family 1" evidence="1">
    <location>
        <begin position="183"/>
        <end position="354"/>
    </location>
</feature>
<dbReference type="SUPFAM" id="SSF53756">
    <property type="entry name" value="UDP-Glycosyltransferase/glycogen phosphorylase"/>
    <property type="match status" value="1"/>
</dbReference>
<dbReference type="Pfam" id="PF00534">
    <property type="entry name" value="Glycos_transf_1"/>
    <property type="match status" value="1"/>
</dbReference>
<accession>A0A1M7YFR4</accession>
<dbReference type="InterPro" id="IPR028098">
    <property type="entry name" value="Glyco_trans_4-like_N"/>
</dbReference>
<dbReference type="GO" id="GO:0016757">
    <property type="term" value="F:glycosyltransferase activity"/>
    <property type="evidence" value="ECO:0007669"/>
    <property type="project" value="InterPro"/>
</dbReference>
<dbReference type="Proteomes" id="UP000184603">
    <property type="component" value="Unassembled WGS sequence"/>
</dbReference>